<dbReference type="RefSeq" id="WP_018119669.1">
    <property type="nucleotide sequence ID" value="NZ_CABIYR010000002.1"/>
</dbReference>
<dbReference type="SUPFAM" id="SSF110087">
    <property type="entry name" value="DR1885-like metal-binding protein"/>
    <property type="match status" value="1"/>
</dbReference>
<dbReference type="Gene3D" id="2.60.40.1890">
    <property type="entry name" value="PCu(A)C copper chaperone"/>
    <property type="match status" value="1"/>
</dbReference>
<evidence type="ECO:0000313" key="4">
    <source>
        <dbReference type="Proteomes" id="UP001226160"/>
    </source>
</evidence>
<keyword evidence="2" id="KW-0732">Signal</keyword>
<dbReference type="InterPro" id="IPR058248">
    <property type="entry name" value="Lxx211020-like"/>
</dbReference>
<feature type="compositionally biased region" description="Basic and acidic residues" evidence="1">
    <location>
        <begin position="181"/>
        <end position="209"/>
    </location>
</feature>
<feature type="region of interest" description="Disordered" evidence="1">
    <location>
        <begin position="175"/>
        <end position="209"/>
    </location>
</feature>
<feature type="region of interest" description="Disordered" evidence="1">
    <location>
        <begin position="33"/>
        <end position="52"/>
    </location>
</feature>
<proteinExistence type="predicted"/>
<accession>A0AAP4BT00</accession>
<organism evidence="3 4">
    <name type="scientific">Corynebacterium propinquum</name>
    <dbReference type="NCBI Taxonomy" id="43769"/>
    <lineage>
        <taxon>Bacteria</taxon>
        <taxon>Bacillati</taxon>
        <taxon>Actinomycetota</taxon>
        <taxon>Actinomycetes</taxon>
        <taxon>Mycobacteriales</taxon>
        <taxon>Corynebacteriaceae</taxon>
        <taxon>Corynebacterium</taxon>
    </lineage>
</organism>
<protein>
    <submittedName>
        <fullName evidence="3">Copper chaperone PCu(A)C</fullName>
    </submittedName>
</protein>
<dbReference type="InterPro" id="IPR036182">
    <property type="entry name" value="PCuAC_sf"/>
</dbReference>
<dbReference type="Proteomes" id="UP001226160">
    <property type="component" value="Unassembled WGS sequence"/>
</dbReference>
<feature type="signal peptide" evidence="2">
    <location>
        <begin position="1"/>
        <end position="20"/>
    </location>
</feature>
<dbReference type="Pfam" id="PF04314">
    <property type="entry name" value="PCuAC"/>
    <property type="match status" value="1"/>
</dbReference>
<dbReference type="InterPro" id="IPR007410">
    <property type="entry name" value="LpqE-like"/>
</dbReference>
<dbReference type="PANTHER" id="PTHR36302">
    <property type="entry name" value="BLR7088 PROTEIN"/>
    <property type="match status" value="1"/>
</dbReference>
<reference evidence="3" key="1">
    <citation type="submission" date="2023-05" db="EMBL/GenBank/DDBJ databases">
        <title>Metabolic capabilities are highly conserved among human nasal-associated Corynebacterium species in pangenomic analyses.</title>
        <authorList>
            <person name="Tran T.H."/>
            <person name="Roberts A.Q."/>
            <person name="Escapa I.F."/>
            <person name="Gao W."/>
            <person name="Conlan S."/>
            <person name="Kong H."/>
            <person name="Segre J.A."/>
            <person name="Kelly M.S."/>
            <person name="Lemon K.P."/>
        </authorList>
    </citation>
    <scope>NUCLEOTIDE SEQUENCE</scope>
    <source>
        <strain evidence="3">KPL2654</strain>
    </source>
</reference>
<name>A0AAP4BT00_9CORY</name>
<feature type="chain" id="PRO_5042882676" evidence="2">
    <location>
        <begin position="21"/>
        <end position="209"/>
    </location>
</feature>
<evidence type="ECO:0000256" key="2">
    <source>
        <dbReference type="SAM" id="SignalP"/>
    </source>
</evidence>
<comment type="caution">
    <text evidence="3">The sequence shown here is derived from an EMBL/GenBank/DDBJ whole genome shotgun (WGS) entry which is preliminary data.</text>
</comment>
<gene>
    <name evidence="3" type="ORF">QPX54_02310</name>
</gene>
<dbReference type="PROSITE" id="PS51257">
    <property type="entry name" value="PROKAR_LIPOPROTEIN"/>
    <property type="match status" value="1"/>
</dbReference>
<evidence type="ECO:0000256" key="1">
    <source>
        <dbReference type="SAM" id="MobiDB-lite"/>
    </source>
</evidence>
<evidence type="ECO:0000313" key="3">
    <source>
        <dbReference type="EMBL" id="MDK4325348.1"/>
    </source>
</evidence>
<dbReference type="AlphaFoldDB" id="A0AAP4BT00"/>
<sequence length="209" mass="21855">MKNKALSLSALVLATGLTLAACSSDDADTDAAATTTESSASDSTTASKESAATEVTLEDGVVKAKAADEPMTAIFGELTNASDKDIVIESFTTSLGEARYEIHEVVNGAMREREEELRIPAGESHELKPGGDHLMIMEYDGEIAAGDEITVTLKLADGSEIELAPVPVRTIGAGDEEYGDLESHGGHAGHDHNGHDHGEHGGHDHGEHN</sequence>
<dbReference type="PANTHER" id="PTHR36302:SF1">
    <property type="entry name" value="COPPER CHAPERONE PCU(A)C"/>
    <property type="match status" value="1"/>
</dbReference>
<dbReference type="EMBL" id="JASNVP010000002">
    <property type="protein sequence ID" value="MDK4325348.1"/>
    <property type="molecule type" value="Genomic_DNA"/>
</dbReference>
<dbReference type="GeneID" id="64187342"/>